<comment type="caution">
    <text evidence="1">The sequence shown here is derived from an EMBL/GenBank/DDBJ whole genome shotgun (WGS) entry which is preliminary data.</text>
</comment>
<protein>
    <submittedName>
        <fullName evidence="1">Uncharacterized protein</fullName>
    </submittedName>
</protein>
<accession>A0ACC3MF54</accession>
<evidence type="ECO:0000313" key="2">
    <source>
        <dbReference type="Proteomes" id="UP001281147"/>
    </source>
</evidence>
<evidence type="ECO:0000313" key="1">
    <source>
        <dbReference type="EMBL" id="KAK3687091.1"/>
    </source>
</evidence>
<reference evidence="1" key="1">
    <citation type="submission" date="2023-07" db="EMBL/GenBank/DDBJ databases">
        <title>Black Yeasts Isolated from many extreme environments.</title>
        <authorList>
            <person name="Coleine C."/>
            <person name="Stajich J.E."/>
            <person name="Selbmann L."/>
        </authorList>
    </citation>
    <scope>NUCLEOTIDE SEQUENCE</scope>
    <source>
        <strain evidence="1">CCFEE 5714</strain>
    </source>
</reference>
<name>A0ACC3MF54_9PEZI</name>
<dbReference type="Proteomes" id="UP001281147">
    <property type="component" value="Unassembled WGS sequence"/>
</dbReference>
<organism evidence="1 2">
    <name type="scientific">Vermiconidia calcicola</name>
    <dbReference type="NCBI Taxonomy" id="1690605"/>
    <lineage>
        <taxon>Eukaryota</taxon>
        <taxon>Fungi</taxon>
        <taxon>Dikarya</taxon>
        <taxon>Ascomycota</taxon>
        <taxon>Pezizomycotina</taxon>
        <taxon>Dothideomycetes</taxon>
        <taxon>Dothideomycetidae</taxon>
        <taxon>Mycosphaerellales</taxon>
        <taxon>Extremaceae</taxon>
        <taxon>Vermiconidia</taxon>
    </lineage>
</organism>
<gene>
    <name evidence="1" type="ORF">LTR37_019158</name>
</gene>
<sequence length="691" mass="78641">MALDQSDRLSLLALIVAVVALIISSWQLTQQLFATATDGKRFCQASVMGIWSRKTRLSWRWSQVRFETKYTTPEIRLSSGTTTERMPGPGAQRHRARLAYSIPVVGWLTEVLNGPASDWNDYFEVTLDRHDVPLELRKTRRPGVQIMARSQAEEWSVWLFGVWDSSYKNDSPDIVSWPSLLRRVYLNQIHATKKANGLCVNGSNTKVGSKQLEDGKVDSDSEEPCPEITDQERQQGEDRVVVRLVERSWDLIPPDVVRPMAHSTVGTMVVIAHRLGMSWLDEFSPSDGKMNAAGCGHTFTSETVRGLGTVIRYDYHEESKKIKNALGSRRGMSHRHYLSPTETADQLHCGIVPVDADALPTRAAQEDIALIDATRIVDMATFVDRLGVPLPESDILRDKQRHDKKKDHKQGHNSHGAPGRALKHSMEEAISMLCPIPTLPQSSARCIIWPVRNMRQPFTPTRQRSGLQELRDQLFEYVSSHKQLARIMEHRKDTLLEKMQRSPLEYLDELLEAAKWLTEHRNSPSIDDARHACKFYTRINQIHRQTSDVFAAIELEAISDEEETRPFLVNLVGAHVTLATRHGKTADDIAMNDNSNSSNNTKPLEKDTRDRFVKELARLYAEDLDSPDNKTIRKHLRRAGYTNLMQPGVVPALWWTLVVRSACWWMSVKIKLPETQIPSHWYNSQTPVYIT</sequence>
<keyword evidence="2" id="KW-1185">Reference proteome</keyword>
<proteinExistence type="predicted"/>
<dbReference type="EMBL" id="JAUTXU010000288">
    <property type="protein sequence ID" value="KAK3687091.1"/>
    <property type="molecule type" value="Genomic_DNA"/>
</dbReference>